<evidence type="ECO:0000256" key="5">
    <source>
        <dbReference type="SAM" id="MobiDB-lite"/>
    </source>
</evidence>
<feature type="compositionally biased region" description="Polar residues" evidence="5">
    <location>
        <begin position="120"/>
        <end position="129"/>
    </location>
</feature>
<evidence type="ECO:0000259" key="6">
    <source>
        <dbReference type="PROSITE" id="PS50023"/>
    </source>
</evidence>
<comment type="caution">
    <text evidence="7">The sequence shown here is derived from an EMBL/GenBank/DDBJ whole genome shotgun (WGS) entry which is preliminary data.</text>
</comment>
<feature type="region of interest" description="Disordered" evidence="5">
    <location>
        <begin position="393"/>
        <end position="469"/>
    </location>
</feature>
<reference evidence="7" key="1">
    <citation type="submission" date="2021-01" db="EMBL/GenBank/DDBJ databases">
        <authorList>
            <person name="Zahm M."/>
            <person name="Roques C."/>
            <person name="Cabau C."/>
            <person name="Klopp C."/>
            <person name="Donnadieu C."/>
            <person name="Jouanno E."/>
            <person name="Lampietro C."/>
            <person name="Louis A."/>
            <person name="Herpin A."/>
            <person name="Echchiki A."/>
            <person name="Berthelot C."/>
            <person name="Parey E."/>
            <person name="Roest-Crollius H."/>
            <person name="Braasch I."/>
            <person name="Postlethwait J."/>
            <person name="Bobe J."/>
            <person name="Montfort J."/>
            <person name="Bouchez O."/>
            <person name="Begum T."/>
            <person name="Mejri S."/>
            <person name="Adams A."/>
            <person name="Chen W.-J."/>
            <person name="Guiguen Y."/>
        </authorList>
    </citation>
    <scope>NUCLEOTIDE SEQUENCE</scope>
    <source>
        <tissue evidence="7">Blood</tissue>
    </source>
</reference>
<evidence type="ECO:0000256" key="3">
    <source>
        <dbReference type="ARBA" id="ARBA00023038"/>
    </source>
</evidence>
<dbReference type="FunFam" id="2.10.110.10:FF:000002">
    <property type="entry name" value="LIM domain and actin-binding 1"/>
    <property type="match status" value="1"/>
</dbReference>
<dbReference type="GO" id="GO:0046872">
    <property type="term" value="F:metal ion binding"/>
    <property type="evidence" value="ECO:0007669"/>
    <property type="project" value="UniProtKB-KW"/>
</dbReference>
<evidence type="ECO:0000256" key="4">
    <source>
        <dbReference type="PROSITE-ProRule" id="PRU00125"/>
    </source>
</evidence>
<dbReference type="CDD" id="cd09442">
    <property type="entry name" value="LIM_Eplin_like"/>
    <property type="match status" value="1"/>
</dbReference>
<keyword evidence="1 4" id="KW-0479">Metal-binding</keyword>
<proteinExistence type="predicted"/>
<gene>
    <name evidence="7" type="ORF">AGOR_G00070810</name>
</gene>
<sequence length="496" mass="54525">MEIQSGNGPSATAVAVSGVSGAAAATAPTSSSPPCSPRANTTGNEAQREDPPATKKIERFDIPLDSLKMMFENPAAHKAEAGREGEKAHSPKPRRTQAGHFSSLTMDLEEQHTPGESRFSKQNRSQTAGSAGGPRTGLPEEVESQRSRAPTEGLEPEPEPIPLKERLAMYQAAVSKKEAAASSSTVVEEAEVCSLPGGLAGVKKQFESQEIVSSQSTVTQYHIQHRSVQEVSSEVTTRTTTRDLIPSSQQVSFIKDEKVSHDQSIHQSSVAADYGNHYEETVKVIGGEDLPKISTQALKQQFEKAIEEATPSKQIKKIQVQESDLCQVCRKRVYPMESLIADKQNFHKSCFRCEHCSSKLSLGNYASLHGRMYCKPHFKQLFKSKGNYDEGFGQKPHKELWSSKNQKHSPEKATLNTSPEKADLRKSSVSSTPSPSKKELSKGNDETKKPTNKIAIVWPPQSESPKKTFNMEDDVKLNLRMVPKIWSSLGLQQEKE</sequence>
<dbReference type="Pfam" id="PF00412">
    <property type="entry name" value="LIM"/>
    <property type="match status" value="1"/>
</dbReference>
<feature type="compositionally biased region" description="Basic and acidic residues" evidence="5">
    <location>
        <begin position="75"/>
        <end position="89"/>
    </location>
</feature>
<accession>A0A8T3DMN5</accession>
<protein>
    <recommendedName>
        <fullName evidence="6">LIM zinc-binding domain-containing protein</fullName>
    </recommendedName>
</protein>
<dbReference type="PROSITE" id="PS50023">
    <property type="entry name" value="LIM_DOMAIN_2"/>
    <property type="match status" value="1"/>
</dbReference>
<evidence type="ECO:0000256" key="2">
    <source>
        <dbReference type="ARBA" id="ARBA00022833"/>
    </source>
</evidence>
<evidence type="ECO:0000313" key="8">
    <source>
        <dbReference type="Proteomes" id="UP000829720"/>
    </source>
</evidence>
<feature type="compositionally biased region" description="Basic and acidic residues" evidence="5">
    <location>
        <begin position="46"/>
        <end position="62"/>
    </location>
</feature>
<keyword evidence="2 4" id="KW-0862">Zinc</keyword>
<feature type="compositionally biased region" description="Basic and acidic residues" evidence="5">
    <location>
        <begin position="436"/>
        <end position="449"/>
    </location>
</feature>
<dbReference type="SMART" id="SM00132">
    <property type="entry name" value="LIM"/>
    <property type="match status" value="1"/>
</dbReference>
<dbReference type="PANTHER" id="PTHR24206">
    <property type="entry name" value="OS06G0237300 PROTEIN"/>
    <property type="match status" value="1"/>
</dbReference>
<dbReference type="Gene3D" id="2.10.110.10">
    <property type="entry name" value="Cysteine Rich Protein"/>
    <property type="match status" value="1"/>
</dbReference>
<keyword evidence="3 4" id="KW-0440">LIM domain</keyword>
<organism evidence="7 8">
    <name type="scientific">Albula goreensis</name>
    <dbReference type="NCBI Taxonomy" id="1534307"/>
    <lineage>
        <taxon>Eukaryota</taxon>
        <taxon>Metazoa</taxon>
        <taxon>Chordata</taxon>
        <taxon>Craniata</taxon>
        <taxon>Vertebrata</taxon>
        <taxon>Euteleostomi</taxon>
        <taxon>Actinopterygii</taxon>
        <taxon>Neopterygii</taxon>
        <taxon>Teleostei</taxon>
        <taxon>Albuliformes</taxon>
        <taxon>Albulidae</taxon>
        <taxon>Albula</taxon>
    </lineage>
</organism>
<dbReference type="SUPFAM" id="SSF57716">
    <property type="entry name" value="Glucocorticoid receptor-like (DNA-binding domain)"/>
    <property type="match status" value="2"/>
</dbReference>
<feature type="region of interest" description="Disordered" evidence="5">
    <location>
        <begin position="19"/>
        <end position="163"/>
    </location>
</feature>
<dbReference type="EMBL" id="JAERUA010000006">
    <property type="protein sequence ID" value="KAI1898291.1"/>
    <property type="molecule type" value="Genomic_DNA"/>
</dbReference>
<dbReference type="OrthoDB" id="6129702at2759"/>
<dbReference type="Proteomes" id="UP000829720">
    <property type="component" value="Unassembled WGS sequence"/>
</dbReference>
<feature type="compositionally biased region" description="Basic and acidic residues" evidence="5">
    <location>
        <begin position="109"/>
        <end position="119"/>
    </location>
</feature>
<name>A0A8T3DMN5_9TELE</name>
<feature type="domain" description="LIM zinc-binding" evidence="6">
    <location>
        <begin position="324"/>
        <end position="384"/>
    </location>
</feature>
<dbReference type="InterPro" id="IPR001781">
    <property type="entry name" value="Znf_LIM"/>
</dbReference>
<dbReference type="PROSITE" id="PS00478">
    <property type="entry name" value="LIM_DOMAIN_1"/>
    <property type="match status" value="1"/>
</dbReference>
<keyword evidence="8" id="KW-1185">Reference proteome</keyword>
<evidence type="ECO:0000256" key="1">
    <source>
        <dbReference type="ARBA" id="ARBA00022723"/>
    </source>
</evidence>
<evidence type="ECO:0000313" key="7">
    <source>
        <dbReference type="EMBL" id="KAI1898291.1"/>
    </source>
</evidence>
<feature type="compositionally biased region" description="Low complexity" evidence="5">
    <location>
        <begin position="19"/>
        <end position="33"/>
    </location>
</feature>
<dbReference type="AlphaFoldDB" id="A0A8T3DMN5"/>